<proteinExistence type="predicted"/>
<dbReference type="InterPro" id="IPR024489">
    <property type="entry name" value="Organ_specific_prot"/>
</dbReference>
<feature type="chain" id="PRO_5016444468" evidence="1">
    <location>
        <begin position="24"/>
        <end position="88"/>
    </location>
</feature>
<keyword evidence="3" id="KW-1185">Reference proteome</keyword>
<dbReference type="PANTHER" id="PTHR33731:SF17">
    <property type="entry name" value="ORGAN-SPECIFIC PROTEIN P4-LIKE"/>
    <property type="match status" value="1"/>
</dbReference>
<dbReference type="OrthoDB" id="1734141at2759"/>
<reference evidence="2 3" key="1">
    <citation type="journal article" date="2015" name="Proc. Natl. Acad. Sci. U.S.A.">
        <title>The resurrection genome of Boea hygrometrica: A blueprint for survival of dehydration.</title>
        <authorList>
            <person name="Xiao L."/>
            <person name="Yang G."/>
            <person name="Zhang L."/>
            <person name="Yang X."/>
            <person name="Zhao S."/>
            <person name="Ji Z."/>
            <person name="Zhou Q."/>
            <person name="Hu M."/>
            <person name="Wang Y."/>
            <person name="Chen M."/>
            <person name="Xu Y."/>
            <person name="Jin H."/>
            <person name="Xiao X."/>
            <person name="Hu G."/>
            <person name="Bao F."/>
            <person name="Hu Y."/>
            <person name="Wan P."/>
            <person name="Li L."/>
            <person name="Deng X."/>
            <person name="Kuang T."/>
            <person name="Xiang C."/>
            <person name="Zhu J.K."/>
            <person name="Oliver M.J."/>
            <person name="He Y."/>
        </authorList>
    </citation>
    <scope>NUCLEOTIDE SEQUENCE [LARGE SCALE GENOMIC DNA]</scope>
    <source>
        <strain evidence="3">cv. XS01</strain>
    </source>
</reference>
<gene>
    <name evidence="2" type="ORF">F511_40056</name>
</gene>
<dbReference type="PANTHER" id="PTHR33731">
    <property type="entry name" value="PROTEIN, PUTATIVE-RELATED"/>
    <property type="match status" value="1"/>
</dbReference>
<dbReference type="AlphaFoldDB" id="A0A2Z7CM41"/>
<dbReference type="Proteomes" id="UP000250235">
    <property type="component" value="Unassembled WGS sequence"/>
</dbReference>
<feature type="signal peptide" evidence="1">
    <location>
        <begin position="1"/>
        <end position="23"/>
    </location>
</feature>
<evidence type="ECO:0000256" key="1">
    <source>
        <dbReference type="SAM" id="SignalP"/>
    </source>
</evidence>
<keyword evidence="1" id="KW-0732">Signal</keyword>
<accession>A0A2Z7CM41</accession>
<protein>
    <submittedName>
        <fullName evidence="2">Uncharacterized protein</fullName>
    </submittedName>
</protein>
<sequence>MRKRAFSPFFLLFLISCAYICDARKDGGDYWRHKMNGEPIPKAIKELFNQELDANKIHTNRFVTDFGNDSSFIVYHGQEPSSDPNPNP</sequence>
<dbReference type="PROSITE" id="PS51257">
    <property type="entry name" value="PROKAR_LIPOPROTEIN"/>
    <property type="match status" value="1"/>
</dbReference>
<evidence type="ECO:0000313" key="2">
    <source>
        <dbReference type="EMBL" id="KZV47833.1"/>
    </source>
</evidence>
<dbReference type="Pfam" id="PF10950">
    <property type="entry name" value="Organ_specific"/>
    <property type="match status" value="1"/>
</dbReference>
<name>A0A2Z7CM41_9LAMI</name>
<evidence type="ECO:0000313" key="3">
    <source>
        <dbReference type="Proteomes" id="UP000250235"/>
    </source>
</evidence>
<organism evidence="2 3">
    <name type="scientific">Dorcoceras hygrometricum</name>
    <dbReference type="NCBI Taxonomy" id="472368"/>
    <lineage>
        <taxon>Eukaryota</taxon>
        <taxon>Viridiplantae</taxon>
        <taxon>Streptophyta</taxon>
        <taxon>Embryophyta</taxon>
        <taxon>Tracheophyta</taxon>
        <taxon>Spermatophyta</taxon>
        <taxon>Magnoliopsida</taxon>
        <taxon>eudicotyledons</taxon>
        <taxon>Gunneridae</taxon>
        <taxon>Pentapetalae</taxon>
        <taxon>asterids</taxon>
        <taxon>lamiids</taxon>
        <taxon>Lamiales</taxon>
        <taxon>Gesneriaceae</taxon>
        <taxon>Didymocarpoideae</taxon>
        <taxon>Trichosporeae</taxon>
        <taxon>Loxocarpinae</taxon>
        <taxon>Dorcoceras</taxon>
    </lineage>
</organism>
<dbReference type="EMBL" id="KQ994578">
    <property type="protein sequence ID" value="KZV47833.1"/>
    <property type="molecule type" value="Genomic_DNA"/>
</dbReference>